<dbReference type="PANTHER" id="PTHR12112">
    <property type="entry name" value="BNIP - RELATED"/>
    <property type="match status" value="1"/>
</dbReference>
<dbReference type="InterPro" id="IPR038222">
    <property type="entry name" value="DHHA2_dom_sf"/>
</dbReference>
<dbReference type="AlphaFoldDB" id="A0A1L9SN86"/>
<dbReference type="Pfam" id="PF02833">
    <property type="entry name" value="DHHA2"/>
    <property type="match status" value="1"/>
</dbReference>
<protein>
    <recommendedName>
        <fullName evidence="1">DHHA2 domain-containing protein</fullName>
    </recommendedName>
</protein>
<dbReference type="Gene3D" id="3.90.1640.10">
    <property type="entry name" value="inorganic pyrophosphatase (n-terminal core)"/>
    <property type="match status" value="1"/>
</dbReference>
<sequence length="475" mass="52159">MAEHLSGRISLLQFLRQSVRLHVQHLTGSLAASAASPVYVVGNPSADLDSIVSAIVYAYFASGSNSTNGDESHESIRRPHIPLINLPDVRGGAELRRLRPEFVTALSLATESRKETASLVDSTLSEHLITVADFAAQIQDLKKKKRKQDIPTTFDATLVDWNALPLRSSTAGEGALTGLERVTFRIQGCIDHHVDEGFLPPQVLGRVEVGPGSCASLVVDELRKRGMWGGNPKVSDDDDGGSEELCGPAKLALSAILIDTNNLTAEGRVMQVDRASVSFLQDQIQSRSREDAAWDSKPLFQAVREAKASSLDLLTVEEILDRDYKEWSAAGEEKEEVKIGFCAVVRPLHWVVGRAGTPASLVEEMYSFARQRGLDVLVLMTAFNTDEKNGGGEFRRELFLWAVTEHAVAKCESFANRAEHDLGLRQWDGEAGIRSTLNAEGQGQLGWRRVWMQTDVTKSRKQVAPLVRSVWHVAT</sequence>
<accession>A0A1L9SN86</accession>
<proteinExistence type="predicted"/>
<dbReference type="SUPFAM" id="SSF64182">
    <property type="entry name" value="DHH phosphoesterases"/>
    <property type="match status" value="1"/>
</dbReference>
<dbReference type="GO" id="GO:0005737">
    <property type="term" value="C:cytoplasm"/>
    <property type="evidence" value="ECO:0007669"/>
    <property type="project" value="InterPro"/>
</dbReference>
<dbReference type="GO" id="GO:0004309">
    <property type="term" value="F:exopolyphosphatase activity"/>
    <property type="evidence" value="ECO:0007669"/>
    <property type="project" value="TreeGrafter"/>
</dbReference>
<evidence type="ECO:0000313" key="2">
    <source>
        <dbReference type="EMBL" id="OJJ48514.1"/>
    </source>
</evidence>
<keyword evidence="3" id="KW-1185">Reference proteome</keyword>
<dbReference type="PANTHER" id="PTHR12112:SF39">
    <property type="entry name" value="EG:152A3.5 PROTEIN (FBGN0003116_PN PROTEIN)"/>
    <property type="match status" value="1"/>
</dbReference>
<reference evidence="3" key="1">
    <citation type="journal article" date="2017" name="Genome Biol.">
        <title>Comparative genomics reveals high biological diversity and specific adaptations in the industrially and medically important fungal genus Aspergillus.</title>
        <authorList>
            <person name="de Vries R.P."/>
            <person name="Riley R."/>
            <person name="Wiebenga A."/>
            <person name="Aguilar-Osorio G."/>
            <person name="Amillis S."/>
            <person name="Uchima C.A."/>
            <person name="Anderluh G."/>
            <person name="Asadollahi M."/>
            <person name="Askin M."/>
            <person name="Barry K."/>
            <person name="Battaglia E."/>
            <person name="Bayram O."/>
            <person name="Benocci T."/>
            <person name="Braus-Stromeyer S.A."/>
            <person name="Caldana C."/>
            <person name="Canovas D."/>
            <person name="Cerqueira G.C."/>
            <person name="Chen F."/>
            <person name="Chen W."/>
            <person name="Choi C."/>
            <person name="Clum A."/>
            <person name="Dos Santos R.A."/>
            <person name="Damasio A.R."/>
            <person name="Diallinas G."/>
            <person name="Emri T."/>
            <person name="Fekete E."/>
            <person name="Flipphi M."/>
            <person name="Freyberg S."/>
            <person name="Gallo A."/>
            <person name="Gournas C."/>
            <person name="Habgood R."/>
            <person name="Hainaut M."/>
            <person name="Harispe M.L."/>
            <person name="Henrissat B."/>
            <person name="Hilden K.S."/>
            <person name="Hope R."/>
            <person name="Hossain A."/>
            <person name="Karabika E."/>
            <person name="Karaffa L."/>
            <person name="Karanyi Z."/>
            <person name="Krasevec N."/>
            <person name="Kuo A."/>
            <person name="Kusch H."/>
            <person name="LaButti K."/>
            <person name="Lagendijk E.L."/>
            <person name="Lapidus A."/>
            <person name="Levasseur A."/>
            <person name="Lindquist E."/>
            <person name="Lipzen A."/>
            <person name="Logrieco A.F."/>
            <person name="MacCabe A."/>
            <person name="Maekelae M.R."/>
            <person name="Malavazi I."/>
            <person name="Melin P."/>
            <person name="Meyer V."/>
            <person name="Mielnichuk N."/>
            <person name="Miskei M."/>
            <person name="Molnar A.P."/>
            <person name="Mule G."/>
            <person name="Ngan C.Y."/>
            <person name="Orejas M."/>
            <person name="Orosz E."/>
            <person name="Ouedraogo J.P."/>
            <person name="Overkamp K.M."/>
            <person name="Park H.-S."/>
            <person name="Perrone G."/>
            <person name="Piumi F."/>
            <person name="Punt P.J."/>
            <person name="Ram A.F."/>
            <person name="Ramon A."/>
            <person name="Rauscher S."/>
            <person name="Record E."/>
            <person name="Riano-Pachon D.M."/>
            <person name="Robert V."/>
            <person name="Roehrig J."/>
            <person name="Ruller R."/>
            <person name="Salamov A."/>
            <person name="Salih N.S."/>
            <person name="Samson R.A."/>
            <person name="Sandor E."/>
            <person name="Sanguinetti M."/>
            <person name="Schuetze T."/>
            <person name="Sepcic K."/>
            <person name="Shelest E."/>
            <person name="Sherlock G."/>
            <person name="Sophianopoulou V."/>
            <person name="Squina F.M."/>
            <person name="Sun H."/>
            <person name="Susca A."/>
            <person name="Todd R.B."/>
            <person name="Tsang A."/>
            <person name="Unkles S.E."/>
            <person name="van de Wiele N."/>
            <person name="van Rossen-Uffink D."/>
            <person name="Oliveira J.V."/>
            <person name="Vesth T.C."/>
            <person name="Visser J."/>
            <person name="Yu J.-H."/>
            <person name="Zhou M."/>
            <person name="Andersen M.R."/>
            <person name="Archer D.B."/>
            <person name="Baker S.E."/>
            <person name="Benoit I."/>
            <person name="Brakhage A.A."/>
            <person name="Braus G.H."/>
            <person name="Fischer R."/>
            <person name="Frisvad J.C."/>
            <person name="Goldman G.H."/>
            <person name="Houbraken J."/>
            <person name="Oakley B."/>
            <person name="Pocsi I."/>
            <person name="Scazzocchio C."/>
            <person name="Seiboth B."/>
            <person name="vanKuyk P.A."/>
            <person name="Wortman J."/>
            <person name="Dyer P.S."/>
            <person name="Grigoriev I.V."/>
        </authorList>
    </citation>
    <scope>NUCLEOTIDE SEQUENCE [LARGE SCALE GENOMIC DNA]</scope>
    <source>
        <strain evidence="3">CBS 506.65</strain>
    </source>
</reference>
<organism evidence="2 3">
    <name type="scientific">Penicilliopsis zonata CBS 506.65</name>
    <dbReference type="NCBI Taxonomy" id="1073090"/>
    <lineage>
        <taxon>Eukaryota</taxon>
        <taxon>Fungi</taxon>
        <taxon>Dikarya</taxon>
        <taxon>Ascomycota</taxon>
        <taxon>Pezizomycotina</taxon>
        <taxon>Eurotiomycetes</taxon>
        <taxon>Eurotiomycetidae</taxon>
        <taxon>Eurotiales</taxon>
        <taxon>Aspergillaceae</taxon>
        <taxon>Penicilliopsis</taxon>
    </lineage>
</organism>
<dbReference type="GeneID" id="34609004"/>
<evidence type="ECO:0000313" key="3">
    <source>
        <dbReference type="Proteomes" id="UP000184188"/>
    </source>
</evidence>
<feature type="domain" description="DHHA2" evidence="1">
    <location>
        <begin position="300"/>
        <end position="471"/>
    </location>
</feature>
<dbReference type="VEuPathDB" id="FungiDB:ASPZODRAFT_130573"/>
<dbReference type="InterPro" id="IPR004097">
    <property type="entry name" value="DHHA2"/>
</dbReference>
<dbReference type="OrthoDB" id="374045at2759"/>
<dbReference type="STRING" id="1073090.A0A1L9SN86"/>
<dbReference type="InterPro" id="IPR038763">
    <property type="entry name" value="DHH_sf"/>
</dbReference>
<gene>
    <name evidence="2" type="ORF">ASPZODRAFT_130573</name>
</gene>
<dbReference type="SMART" id="SM01131">
    <property type="entry name" value="DHHA2"/>
    <property type="match status" value="1"/>
</dbReference>
<evidence type="ECO:0000259" key="1">
    <source>
        <dbReference type="SMART" id="SM01131"/>
    </source>
</evidence>
<name>A0A1L9SN86_9EURO</name>
<dbReference type="Proteomes" id="UP000184188">
    <property type="component" value="Unassembled WGS sequence"/>
</dbReference>
<dbReference type="RefSeq" id="XP_022583024.1">
    <property type="nucleotide sequence ID" value="XM_022722539.1"/>
</dbReference>
<dbReference type="EMBL" id="KV878339">
    <property type="protein sequence ID" value="OJJ48514.1"/>
    <property type="molecule type" value="Genomic_DNA"/>
</dbReference>
<dbReference type="Gene3D" id="3.10.310.20">
    <property type="entry name" value="DHHA2 domain"/>
    <property type="match status" value="1"/>
</dbReference>